<dbReference type="VEuPathDB" id="FungiDB:GGTG_13742"/>
<reference evidence="4" key="1">
    <citation type="submission" date="2010-07" db="EMBL/GenBank/DDBJ databases">
        <title>The genome sequence of Gaeumannomyces graminis var. tritici strain R3-111a-1.</title>
        <authorList>
            <consortium name="The Broad Institute Genome Sequencing Platform"/>
            <person name="Ma L.-J."/>
            <person name="Dead R."/>
            <person name="Young S."/>
            <person name="Zeng Q."/>
            <person name="Koehrsen M."/>
            <person name="Alvarado L."/>
            <person name="Berlin A."/>
            <person name="Chapman S.B."/>
            <person name="Chen Z."/>
            <person name="Freedman E."/>
            <person name="Gellesch M."/>
            <person name="Goldberg J."/>
            <person name="Griggs A."/>
            <person name="Gujja S."/>
            <person name="Heilman E.R."/>
            <person name="Heiman D."/>
            <person name="Hepburn T."/>
            <person name="Howarth C."/>
            <person name="Jen D."/>
            <person name="Larson L."/>
            <person name="Mehta T."/>
            <person name="Neiman D."/>
            <person name="Pearson M."/>
            <person name="Roberts A."/>
            <person name="Saif S."/>
            <person name="Shea T."/>
            <person name="Shenoy N."/>
            <person name="Sisk P."/>
            <person name="Stolte C."/>
            <person name="Sykes S."/>
            <person name="Walk T."/>
            <person name="White J."/>
            <person name="Yandava C."/>
            <person name="Haas B."/>
            <person name="Nusbaum C."/>
            <person name="Birren B."/>
        </authorList>
    </citation>
    <scope>NUCLEOTIDE SEQUENCE [LARGE SCALE GENOMIC DNA]</scope>
    <source>
        <strain evidence="4">R3-111a-1</strain>
    </source>
</reference>
<evidence type="ECO:0000313" key="3">
    <source>
        <dbReference type="EnsemblFungi" id="EJT68689"/>
    </source>
</evidence>
<dbReference type="EMBL" id="GL385438">
    <property type="protein sequence ID" value="EJT68689.1"/>
    <property type="molecule type" value="Genomic_DNA"/>
</dbReference>
<name>J3PJQ4_GAET3</name>
<reference evidence="3" key="4">
    <citation type="journal article" date="2015" name="G3 (Bethesda)">
        <title>Genome sequences of three phytopathogenic species of the Magnaporthaceae family of fungi.</title>
        <authorList>
            <person name="Okagaki L.H."/>
            <person name="Nunes C.C."/>
            <person name="Sailsbery J."/>
            <person name="Clay B."/>
            <person name="Brown D."/>
            <person name="John T."/>
            <person name="Oh Y."/>
            <person name="Young N."/>
            <person name="Fitzgerald M."/>
            <person name="Haas B.J."/>
            <person name="Zeng Q."/>
            <person name="Young S."/>
            <person name="Adiconis X."/>
            <person name="Fan L."/>
            <person name="Levin J.Z."/>
            <person name="Mitchell T.K."/>
            <person name="Okubara P.A."/>
            <person name="Farman M.L."/>
            <person name="Kohn L.M."/>
            <person name="Birren B."/>
            <person name="Ma L.-J."/>
            <person name="Dean R.A."/>
        </authorList>
    </citation>
    <scope>NUCLEOTIDE SEQUENCE</scope>
    <source>
        <strain evidence="3">R3-111a-1</strain>
    </source>
</reference>
<proteinExistence type="predicted"/>
<protein>
    <submittedName>
        <fullName evidence="2 3">Uncharacterized protein</fullName>
    </submittedName>
</protein>
<dbReference type="GeneID" id="20354200"/>
<dbReference type="Proteomes" id="UP000006039">
    <property type="component" value="Unassembled WGS sequence"/>
</dbReference>
<keyword evidence="4" id="KW-1185">Reference proteome</keyword>
<reference evidence="2" key="3">
    <citation type="submission" date="2010-09" db="EMBL/GenBank/DDBJ databases">
        <title>Annotation of Gaeumannomyces graminis var. tritici R3-111a-1.</title>
        <authorList>
            <consortium name="The Broad Institute Genome Sequencing Platform"/>
            <person name="Ma L.-J."/>
            <person name="Dead R."/>
            <person name="Young S.K."/>
            <person name="Zeng Q."/>
            <person name="Gargeya S."/>
            <person name="Fitzgerald M."/>
            <person name="Haas B."/>
            <person name="Abouelleil A."/>
            <person name="Alvarado L."/>
            <person name="Arachchi H.M."/>
            <person name="Berlin A."/>
            <person name="Brown A."/>
            <person name="Chapman S.B."/>
            <person name="Chen Z."/>
            <person name="Dunbar C."/>
            <person name="Freedman E."/>
            <person name="Gearin G."/>
            <person name="Gellesch M."/>
            <person name="Goldberg J."/>
            <person name="Griggs A."/>
            <person name="Gujja S."/>
            <person name="Heiman D."/>
            <person name="Howarth C."/>
            <person name="Larson L."/>
            <person name="Lui A."/>
            <person name="MacDonald P.J.P."/>
            <person name="Mehta T."/>
            <person name="Montmayeur A."/>
            <person name="Murphy C."/>
            <person name="Neiman D."/>
            <person name="Pearson M."/>
            <person name="Priest M."/>
            <person name="Roberts A."/>
            <person name="Saif S."/>
            <person name="Shea T."/>
            <person name="Shenoy N."/>
            <person name="Sisk P."/>
            <person name="Stolte C."/>
            <person name="Sykes S."/>
            <person name="Yandava C."/>
            <person name="Wortman J."/>
            <person name="Nusbaum C."/>
            <person name="Birren B."/>
        </authorList>
    </citation>
    <scope>NUCLEOTIDE SEQUENCE</scope>
    <source>
        <strain evidence="2">R3-111a-1</strain>
    </source>
</reference>
<evidence type="ECO:0000313" key="4">
    <source>
        <dbReference type="Proteomes" id="UP000006039"/>
    </source>
</evidence>
<sequence length="85" mass="9212">MVECATSSHLDQVRRGAMVGKQSPIYAPWSGLDRGPRSDMEEVPGVKKSRAAGPALLGVGRLGVGEEERWVWSRPWEQALGGAPR</sequence>
<evidence type="ECO:0000313" key="2">
    <source>
        <dbReference type="EMBL" id="EJT68689.1"/>
    </source>
</evidence>
<dbReference type="AlphaFoldDB" id="J3PJQ4"/>
<evidence type="ECO:0000256" key="1">
    <source>
        <dbReference type="SAM" id="MobiDB-lite"/>
    </source>
</evidence>
<dbReference type="EnsemblFungi" id="EJT68689">
    <property type="protein sequence ID" value="EJT68689"/>
    <property type="gene ID" value="GGTG_13742"/>
</dbReference>
<gene>
    <name evidence="3" type="primary">20354200</name>
    <name evidence="2" type="ORF">GGTG_13742</name>
</gene>
<accession>J3PJQ4</accession>
<dbReference type="HOGENOM" id="CLU_2512766_0_0_1"/>
<dbReference type="RefSeq" id="XP_009229925.1">
    <property type="nucleotide sequence ID" value="XM_009231661.1"/>
</dbReference>
<reference evidence="2" key="2">
    <citation type="submission" date="2010-07" db="EMBL/GenBank/DDBJ databases">
        <authorList>
            <consortium name="The Broad Institute Genome Sequencing Platform"/>
            <consortium name="Broad Institute Genome Sequencing Center for Infectious Disease"/>
            <person name="Ma L.-J."/>
            <person name="Dead R."/>
            <person name="Young S."/>
            <person name="Zeng Q."/>
            <person name="Koehrsen M."/>
            <person name="Alvarado L."/>
            <person name="Berlin A."/>
            <person name="Chapman S.B."/>
            <person name="Chen Z."/>
            <person name="Freedman E."/>
            <person name="Gellesch M."/>
            <person name="Goldberg J."/>
            <person name="Griggs A."/>
            <person name="Gujja S."/>
            <person name="Heilman E.R."/>
            <person name="Heiman D."/>
            <person name="Hepburn T."/>
            <person name="Howarth C."/>
            <person name="Jen D."/>
            <person name="Larson L."/>
            <person name="Mehta T."/>
            <person name="Neiman D."/>
            <person name="Pearson M."/>
            <person name="Roberts A."/>
            <person name="Saif S."/>
            <person name="Shea T."/>
            <person name="Shenoy N."/>
            <person name="Sisk P."/>
            <person name="Stolte C."/>
            <person name="Sykes S."/>
            <person name="Walk T."/>
            <person name="White J."/>
            <person name="Yandava C."/>
            <person name="Haas B."/>
            <person name="Nusbaum C."/>
            <person name="Birren B."/>
        </authorList>
    </citation>
    <scope>NUCLEOTIDE SEQUENCE</scope>
    <source>
        <strain evidence="2">R3-111a-1</strain>
    </source>
</reference>
<feature type="region of interest" description="Disordered" evidence="1">
    <location>
        <begin position="24"/>
        <end position="47"/>
    </location>
</feature>
<organism evidence="2">
    <name type="scientific">Gaeumannomyces tritici (strain R3-111a-1)</name>
    <name type="common">Wheat and barley take-all root rot fungus</name>
    <name type="synonym">Gaeumannomyces graminis var. tritici</name>
    <dbReference type="NCBI Taxonomy" id="644352"/>
    <lineage>
        <taxon>Eukaryota</taxon>
        <taxon>Fungi</taxon>
        <taxon>Dikarya</taxon>
        <taxon>Ascomycota</taxon>
        <taxon>Pezizomycotina</taxon>
        <taxon>Sordariomycetes</taxon>
        <taxon>Sordariomycetidae</taxon>
        <taxon>Magnaporthales</taxon>
        <taxon>Magnaporthaceae</taxon>
        <taxon>Gaeumannomyces</taxon>
    </lineage>
</organism>
<reference evidence="3" key="5">
    <citation type="submission" date="2018-04" db="UniProtKB">
        <authorList>
            <consortium name="EnsemblFungi"/>
        </authorList>
    </citation>
    <scope>IDENTIFICATION</scope>
    <source>
        <strain evidence="3">R3-111a-1</strain>
    </source>
</reference>